<comment type="caution">
    <text evidence="2">The sequence shown here is derived from an EMBL/GenBank/DDBJ whole genome shotgun (WGS) entry which is preliminary data.</text>
</comment>
<protein>
    <submittedName>
        <fullName evidence="2">DUF4132 domain-containing protein</fullName>
    </submittedName>
</protein>
<sequence length="289" mass="31620">MGWLPTADGYEVSLQGSKVVCRKGQGKQLKSLPKALKDDDVVVGLRQLAEWLARHETSCRAEVERWMIRSLPVPAQVLGRVWADEAWRAALTDAVVVPVDEAGDWILDDAGFLREADVARGVGVVNLDGESVWLTAAQFAIPHPVRLADLDDLREFAAELGVAQGTTQLFREIWRKPEDKAEQSRALGEFSGGRFEELRHLTARATKLGYPIRGGYATCRVWEGGTAVTATVWVGADDPSYEAETGELSFTNPQGETVPVTEVGPIAWSEGMRMAAALYAGRVVKEESE</sequence>
<evidence type="ECO:0000313" key="3">
    <source>
        <dbReference type="Proteomes" id="UP001500655"/>
    </source>
</evidence>
<name>A0ABN2JWW4_9ACTN</name>
<dbReference type="RefSeq" id="WP_344077442.1">
    <property type="nucleotide sequence ID" value="NZ_BAAALS010000004.1"/>
</dbReference>
<gene>
    <name evidence="2" type="ORF">GCM10009681_10620</name>
</gene>
<dbReference type="EMBL" id="BAAALS010000004">
    <property type="protein sequence ID" value="GAA1741740.1"/>
    <property type="molecule type" value="Genomic_DNA"/>
</dbReference>
<dbReference type="Pfam" id="PF13569">
    <property type="entry name" value="DUF4132"/>
    <property type="match status" value="1"/>
</dbReference>
<accession>A0ABN2JWW4</accession>
<dbReference type="Proteomes" id="UP001500655">
    <property type="component" value="Unassembled WGS sequence"/>
</dbReference>
<proteinExistence type="predicted"/>
<evidence type="ECO:0000313" key="2">
    <source>
        <dbReference type="EMBL" id="GAA1741740.1"/>
    </source>
</evidence>
<dbReference type="InterPro" id="IPR025406">
    <property type="entry name" value="DUF4132"/>
</dbReference>
<reference evidence="2 3" key="1">
    <citation type="journal article" date="2019" name="Int. J. Syst. Evol. Microbiol.">
        <title>The Global Catalogue of Microorganisms (GCM) 10K type strain sequencing project: providing services to taxonomists for standard genome sequencing and annotation.</title>
        <authorList>
            <consortium name="The Broad Institute Genomics Platform"/>
            <consortium name="The Broad Institute Genome Sequencing Center for Infectious Disease"/>
            <person name="Wu L."/>
            <person name="Ma J."/>
        </authorList>
    </citation>
    <scope>NUCLEOTIDE SEQUENCE [LARGE SCALE GENOMIC DNA]</scope>
    <source>
        <strain evidence="2 3">JCM 13249</strain>
    </source>
</reference>
<keyword evidence="3" id="KW-1185">Reference proteome</keyword>
<evidence type="ECO:0000259" key="1">
    <source>
        <dbReference type="Pfam" id="PF13569"/>
    </source>
</evidence>
<feature type="domain" description="DUF4132" evidence="1">
    <location>
        <begin position="26"/>
        <end position="210"/>
    </location>
</feature>
<organism evidence="2 3">
    <name type="scientific">Luedemannella helvata</name>
    <dbReference type="NCBI Taxonomy" id="349315"/>
    <lineage>
        <taxon>Bacteria</taxon>
        <taxon>Bacillati</taxon>
        <taxon>Actinomycetota</taxon>
        <taxon>Actinomycetes</taxon>
        <taxon>Micromonosporales</taxon>
        <taxon>Micromonosporaceae</taxon>
        <taxon>Luedemannella</taxon>
    </lineage>
</organism>